<dbReference type="PANTHER" id="PTHR42723:SF1">
    <property type="entry name" value="CHLOROPHYLL SYNTHASE, CHLOROPLASTIC"/>
    <property type="match status" value="1"/>
</dbReference>
<feature type="transmembrane region" description="Helical" evidence="5">
    <location>
        <begin position="101"/>
        <end position="119"/>
    </location>
</feature>
<dbReference type="AlphaFoldDB" id="A0A2N6NGD6"/>
<keyword evidence="2 5" id="KW-0812">Transmembrane</keyword>
<comment type="caution">
    <text evidence="6">The sequence shown here is derived from an EMBL/GenBank/DDBJ whole genome shotgun (WGS) entry which is preliminary data.</text>
</comment>
<accession>A0A2N6NGD6</accession>
<dbReference type="CDD" id="cd13965">
    <property type="entry name" value="PT_UbiA_3"/>
    <property type="match status" value="1"/>
</dbReference>
<organism evidence="6 7">
    <name type="scientific">Beauveria bassiana</name>
    <name type="common">White muscardine disease fungus</name>
    <name type="synonym">Tritirachium shiotae</name>
    <dbReference type="NCBI Taxonomy" id="176275"/>
    <lineage>
        <taxon>Eukaryota</taxon>
        <taxon>Fungi</taxon>
        <taxon>Dikarya</taxon>
        <taxon>Ascomycota</taxon>
        <taxon>Pezizomycotina</taxon>
        <taxon>Sordariomycetes</taxon>
        <taxon>Hypocreomycetidae</taxon>
        <taxon>Hypocreales</taxon>
        <taxon>Cordycipitaceae</taxon>
        <taxon>Beauveria</taxon>
    </lineage>
</organism>
<feature type="transmembrane region" description="Helical" evidence="5">
    <location>
        <begin position="276"/>
        <end position="293"/>
    </location>
</feature>
<evidence type="ECO:0000256" key="1">
    <source>
        <dbReference type="ARBA" id="ARBA00004141"/>
    </source>
</evidence>
<dbReference type="OMA" id="TIWLFIA"/>
<feature type="transmembrane region" description="Helical" evidence="5">
    <location>
        <begin position="246"/>
        <end position="264"/>
    </location>
</feature>
<comment type="subcellular location">
    <subcellularLocation>
        <location evidence="1">Membrane</location>
        <topology evidence="1">Multi-pass membrane protein</topology>
    </subcellularLocation>
</comment>
<dbReference type="Proteomes" id="UP000235728">
    <property type="component" value="Unassembled WGS sequence"/>
</dbReference>
<sequence>MRETITIAYLLTESNTKAYVQPVALFALISVAPSGVTTVDKATFSQLATAAAHASLYVWLYMLHFDCSNQMDPESVKEDTLNKPWRAIPSGKLSIQACKKWYVAATCLLVASSGLYLGGLPEAVAFMMETWVYDRVCGADHWLGKNTLNALLFATGQLGAARVAARSMGAAEKVSRAGYQWCALLALNTLTTIQIQDLRDQQGDRARGRHTMPLVLGDGPTRVITALFVALWSAVCPAYWAQGHFTLGFVPSGLIGFLIVLRILSRRTVQADRLSLNLYTLLWLPSLYLTPLLNQFRLY</sequence>
<dbReference type="InterPro" id="IPR000537">
    <property type="entry name" value="UbiA_prenyltransferase"/>
</dbReference>
<keyword evidence="4 5" id="KW-0472">Membrane</keyword>
<dbReference type="Pfam" id="PF01040">
    <property type="entry name" value="UbiA"/>
    <property type="match status" value="1"/>
</dbReference>
<dbReference type="PANTHER" id="PTHR42723">
    <property type="entry name" value="CHLOROPHYLL SYNTHASE"/>
    <property type="match status" value="1"/>
</dbReference>
<name>A0A2N6NGD6_BEABA</name>
<dbReference type="InterPro" id="IPR050475">
    <property type="entry name" value="Prenyltransferase_related"/>
</dbReference>
<proteinExistence type="predicted"/>
<reference evidence="6 7" key="1">
    <citation type="journal article" date="2016" name="Appl. Microbiol. Biotechnol.">
        <title>Characterization of T-DNA insertion mutants with decreased virulence in the entomopathogenic fungus Beauveria bassiana JEF-007.</title>
        <authorList>
            <person name="Kim S."/>
            <person name="Lee S.J."/>
            <person name="Nai Y.S."/>
            <person name="Yu J.S."/>
            <person name="Lee M.R."/>
            <person name="Yang Y.T."/>
            <person name="Kim J.S."/>
        </authorList>
    </citation>
    <scope>NUCLEOTIDE SEQUENCE [LARGE SCALE GENOMIC DNA]</scope>
    <source>
        <strain evidence="6 7">JEF-007</strain>
    </source>
</reference>
<evidence type="ECO:0000313" key="7">
    <source>
        <dbReference type="Proteomes" id="UP000235728"/>
    </source>
</evidence>
<evidence type="ECO:0000313" key="6">
    <source>
        <dbReference type="EMBL" id="PMB66314.1"/>
    </source>
</evidence>
<dbReference type="GO" id="GO:0016765">
    <property type="term" value="F:transferase activity, transferring alkyl or aryl (other than methyl) groups"/>
    <property type="evidence" value="ECO:0007669"/>
    <property type="project" value="InterPro"/>
</dbReference>
<keyword evidence="3 5" id="KW-1133">Transmembrane helix</keyword>
<evidence type="ECO:0000256" key="3">
    <source>
        <dbReference type="ARBA" id="ARBA00022989"/>
    </source>
</evidence>
<protein>
    <submittedName>
        <fullName evidence="6">Digeranylgeranylglyceryl phosphate synthase</fullName>
    </submittedName>
</protein>
<gene>
    <name evidence="6" type="ORF">BM221_007301</name>
</gene>
<evidence type="ECO:0000256" key="5">
    <source>
        <dbReference type="SAM" id="Phobius"/>
    </source>
</evidence>
<evidence type="ECO:0000256" key="4">
    <source>
        <dbReference type="ARBA" id="ARBA00023136"/>
    </source>
</evidence>
<dbReference type="EMBL" id="MRVG01000008">
    <property type="protein sequence ID" value="PMB66314.1"/>
    <property type="molecule type" value="Genomic_DNA"/>
</dbReference>
<dbReference type="GO" id="GO:0016020">
    <property type="term" value="C:membrane"/>
    <property type="evidence" value="ECO:0007669"/>
    <property type="project" value="UniProtKB-SubCell"/>
</dbReference>
<evidence type="ECO:0000256" key="2">
    <source>
        <dbReference type="ARBA" id="ARBA00022692"/>
    </source>
</evidence>